<dbReference type="STRING" id="708197.A0A166MTA6"/>
<proteinExistence type="predicted"/>
<evidence type="ECO:0000256" key="1">
    <source>
        <dbReference type="SAM" id="MobiDB-lite"/>
    </source>
</evidence>
<feature type="compositionally biased region" description="Polar residues" evidence="1">
    <location>
        <begin position="340"/>
        <end position="359"/>
    </location>
</feature>
<sequence length="910" mass="102140">MASTAEDDSFAGIRHDLPELRQRPTSAEQPLETLLDLTTVSDDALLLDTCQAEQIDRFRREIRLCQDEATKYRLCLQTRDDLLSQHSSLQYLIAAFDQVMFAECAEYHGWRKSRNKASSRPTNSREDDISVWERFVGVANEGMEIKYKCLSALTEVSRCWGLDKVQHYHWASKGEKYCKVLRTAARAVPEWAEAAMKLNRVMLGRHQRVGARLVKLVANPIEQRDLDTLKAWSYKQAYVKQNGRGQHSLLFEKLADTDLPQGFGFDRFGLMVGKEFAVASAENDTHSLVVPEAASEGDIVSEFISEVLAAQPADTEADIYDSPEAAATQEKPTQAERTLRPRTQSSYREPSGGNPISNKHATAISVAAPKVPQRCCPPEVPSTLLASLDNPLAFSADLVRVYSSNLNQLCHRHLQLFAKSVMVSDHQVGKSVGYQSNVPLLANPSDSLKTSPPRRRTASLPDINQPTPFFKKPRLGGLHTHWTGSRDMGRRPMHDQMADEAYCKQVLAGLQERLARNKSFLNTHGEEADKLVYNILQKAQQPQTDESCGEVDALFCTAGEATSRVESGSSDVPIFTESQQQFRWNGRDRPIEELFRRMEDFDRSVSVQVPSRSSSLSSFESQKLSQVRNRFLKKLETNDPWNILDLRSPLPPSILPSFLTGENCQLLPRVRDMVLTGSRAERAVATGEQWNEWRDVLEWALLSEGGHNTAPHIDSHGLATWITSQEGRFGFGWMSRPTVQERTDWMVNPQGYTGGRWRYVILRPGQTVFFSSGTIHFVFRVHGEQTLALGGHILQWSAIERWLQVVIAQVQNPKTTNEDMSRSVPTYVQVVARLVAARVKSGRVDELGGDKAVTRFFASVKISLKALFASHESPFIGSRQKFDDNASIINSILLSSDLIHGGKLCTEWTI</sequence>
<dbReference type="Proteomes" id="UP000076552">
    <property type="component" value="Unassembled WGS sequence"/>
</dbReference>
<accession>A0A166MTA6</accession>
<protein>
    <recommendedName>
        <fullName evidence="2">JmjC domain-containing protein</fullName>
    </recommendedName>
</protein>
<dbReference type="InterPro" id="IPR003347">
    <property type="entry name" value="JmjC_dom"/>
</dbReference>
<dbReference type="PROSITE" id="PS51184">
    <property type="entry name" value="JMJC"/>
    <property type="match status" value="1"/>
</dbReference>
<evidence type="ECO:0000313" key="4">
    <source>
        <dbReference type="Proteomes" id="UP000076552"/>
    </source>
</evidence>
<reference evidence="3 4" key="1">
    <citation type="submission" date="2015-06" db="EMBL/GenBank/DDBJ databases">
        <title>Survival trade-offs in plant roots during colonization by closely related pathogenic and mutualistic fungi.</title>
        <authorList>
            <person name="Hacquard S."/>
            <person name="Kracher B."/>
            <person name="Hiruma K."/>
            <person name="Weinman A."/>
            <person name="Muench P."/>
            <person name="Garrido Oter R."/>
            <person name="Ver Loren van Themaat E."/>
            <person name="Dallerey J.-F."/>
            <person name="Damm U."/>
            <person name="Henrissat B."/>
            <person name="Lespinet O."/>
            <person name="Thon M."/>
            <person name="Kemen E."/>
            <person name="McHardy A.C."/>
            <person name="Schulze-Lefert P."/>
            <person name="O'Connell R.J."/>
        </authorList>
    </citation>
    <scope>NUCLEOTIDE SEQUENCE [LARGE SCALE GENOMIC DNA]</scope>
    <source>
        <strain evidence="3 4">0861</strain>
    </source>
</reference>
<organism evidence="3 4">
    <name type="scientific">Colletotrichum tofieldiae</name>
    <dbReference type="NCBI Taxonomy" id="708197"/>
    <lineage>
        <taxon>Eukaryota</taxon>
        <taxon>Fungi</taxon>
        <taxon>Dikarya</taxon>
        <taxon>Ascomycota</taxon>
        <taxon>Pezizomycotina</taxon>
        <taxon>Sordariomycetes</taxon>
        <taxon>Hypocreomycetidae</taxon>
        <taxon>Glomerellales</taxon>
        <taxon>Glomerellaceae</taxon>
        <taxon>Colletotrichum</taxon>
        <taxon>Colletotrichum spaethianum species complex</taxon>
    </lineage>
</organism>
<comment type="caution">
    <text evidence="3">The sequence shown here is derived from an EMBL/GenBank/DDBJ whole genome shotgun (WGS) entry which is preliminary data.</text>
</comment>
<feature type="domain" description="JmjC" evidence="2">
    <location>
        <begin position="639"/>
        <end position="810"/>
    </location>
</feature>
<gene>
    <name evidence="3" type="ORF">CT0861_09532</name>
</gene>
<feature type="region of interest" description="Disordered" evidence="1">
    <location>
        <begin position="323"/>
        <end position="359"/>
    </location>
</feature>
<name>A0A166MTA6_9PEZI</name>
<evidence type="ECO:0000313" key="3">
    <source>
        <dbReference type="EMBL" id="KZL64974.1"/>
    </source>
</evidence>
<dbReference type="AlphaFoldDB" id="A0A166MTA6"/>
<feature type="region of interest" description="Disordered" evidence="1">
    <location>
        <begin position="443"/>
        <end position="476"/>
    </location>
</feature>
<dbReference type="EMBL" id="LFIV01000245">
    <property type="protein sequence ID" value="KZL64974.1"/>
    <property type="molecule type" value="Genomic_DNA"/>
</dbReference>
<evidence type="ECO:0000259" key="2">
    <source>
        <dbReference type="PROSITE" id="PS51184"/>
    </source>
</evidence>
<keyword evidence="4" id="KW-1185">Reference proteome</keyword>
<dbReference type="SUPFAM" id="SSF51197">
    <property type="entry name" value="Clavaminate synthase-like"/>
    <property type="match status" value="1"/>
</dbReference>
<dbReference type="Gene3D" id="2.60.120.650">
    <property type="entry name" value="Cupin"/>
    <property type="match status" value="1"/>
</dbReference>